<keyword evidence="6 21" id="KW-1133">Transmembrane helix</keyword>
<dbReference type="Gene3D" id="1.20.58.390">
    <property type="entry name" value="Neurotransmitter-gated ion-channel transmembrane domain"/>
    <property type="match status" value="2"/>
</dbReference>
<comment type="function">
    <text evidence="1">After binding acetylcholine, the AChR responds by an extensive change in conformation that affects all subunits and leads to opening of an ion-conducting channel across the plasma membrane.</text>
</comment>
<evidence type="ECO:0000313" key="24">
    <source>
        <dbReference type="Ensembl" id="ENSACIP00000000230.1"/>
    </source>
</evidence>
<comment type="subcellular location">
    <subcellularLocation>
        <location evidence="16">Postsynaptic cell membrane</location>
        <topology evidence="16">Multi-pass membrane protein</topology>
    </subcellularLocation>
</comment>
<evidence type="ECO:0000256" key="11">
    <source>
        <dbReference type="ARBA" id="ARBA00023170"/>
    </source>
</evidence>
<evidence type="ECO:0000256" key="2">
    <source>
        <dbReference type="ARBA" id="ARBA00022448"/>
    </source>
</evidence>
<dbReference type="Pfam" id="PF02932">
    <property type="entry name" value="Neur_chan_memb"/>
    <property type="match status" value="1"/>
</dbReference>
<dbReference type="InterPro" id="IPR006202">
    <property type="entry name" value="Neur_chan_lig-bd"/>
</dbReference>
<feature type="transmembrane region" description="Helical" evidence="21">
    <location>
        <begin position="272"/>
        <end position="292"/>
    </location>
</feature>
<sequence>NQIFYYVISHPFLHAVQCNQETELIGDLFKNYNKNTRPVVHPDDKVEVQIKLTLTNLISLNEKEETLTTNVWIEIQWSDYRLAWNASQYYGIKLIRVPCKTVWLPDIVLENNIDGKFDVAYYANVLIYDNGWIYWLPPAIYRSTCAIEITYFPFDYQNCTLAFRSQTYSANEVDLTLAFGETGEIIEWVDIDPQAFTENGEWAIVHRPARKMINTRYSPDDLEYQEIMFNLVIQRKPLFYIINVILPCSLISSLVVLAYFLPAQAGGQKLTVSISVLLAQTVFLFLIAQKIPETSLSVPLIGKYLIFVMCVTTLIATNQIVVLNFSLRSPSTHTMSQTLKYLFLKMVPRFLGMPPLVDDGEVTAEVNGVRERRRSSFGLMQRAEEYVLKQPRSEMMFDKQRERHGLTRSIDVSNTANLYKSLAQAAPEIKQCVDACNFIADSTRQQNTTGSEIESWVLIGKMVDKVCFWAAISLFIIGTVWIFLTGHFNRAPEFPFPGESKKYVPS</sequence>
<dbReference type="InterPro" id="IPR006201">
    <property type="entry name" value="Neur_channel"/>
</dbReference>
<keyword evidence="4 21" id="KW-0812">Transmembrane</keyword>
<feature type="transmembrane region" description="Helical" evidence="21">
    <location>
        <begin position="304"/>
        <end position="327"/>
    </location>
</feature>
<dbReference type="InterPro" id="IPR002394">
    <property type="entry name" value="Nicotinic_acetylcholine_rcpt"/>
</dbReference>
<proteinExistence type="inferred from homology"/>
<dbReference type="GeneTree" id="ENSGT00940000160933"/>
<evidence type="ECO:0000256" key="9">
    <source>
        <dbReference type="ARBA" id="ARBA00023136"/>
    </source>
</evidence>
<protein>
    <recommendedName>
        <fullName evidence="20">Acetylcholine receptor subunit epsilon</fullName>
    </recommendedName>
</protein>
<evidence type="ECO:0000256" key="10">
    <source>
        <dbReference type="ARBA" id="ARBA00023157"/>
    </source>
</evidence>
<keyword evidence="5" id="KW-0732">Signal</keyword>
<evidence type="ECO:0000256" key="7">
    <source>
        <dbReference type="ARBA" id="ARBA00023018"/>
    </source>
</evidence>
<keyword evidence="15 21" id="KW-0407">Ion channel</keyword>
<keyword evidence="25" id="KW-1185">Reference proteome</keyword>
<dbReference type="GO" id="GO:0045211">
    <property type="term" value="C:postsynaptic membrane"/>
    <property type="evidence" value="ECO:0007669"/>
    <property type="project" value="UniProtKB-SubCell"/>
</dbReference>
<comment type="similarity">
    <text evidence="19">Belongs to the ligand-gated ion channel (TC 1.A.9) family. Acetylcholine receptor (TC 1.A.9.1) subfamily. Epsilon/CHRNE sub-subfamily.</text>
</comment>
<dbReference type="CDD" id="cd19064">
    <property type="entry name" value="LGIC_TM_nAChR"/>
    <property type="match status" value="1"/>
</dbReference>
<evidence type="ECO:0000259" key="23">
    <source>
        <dbReference type="Pfam" id="PF02932"/>
    </source>
</evidence>
<keyword evidence="8 21" id="KW-0406">Ion transport</keyword>
<keyword evidence="7" id="KW-0770">Synapse</keyword>
<dbReference type="GO" id="GO:0005892">
    <property type="term" value="C:acetylcholine-gated channel complex"/>
    <property type="evidence" value="ECO:0007669"/>
    <property type="project" value="Ensembl"/>
</dbReference>
<dbReference type="PANTHER" id="PTHR18945">
    <property type="entry name" value="NEUROTRANSMITTER GATED ION CHANNEL"/>
    <property type="match status" value="1"/>
</dbReference>
<dbReference type="FunFam" id="1.20.58.390:FF:000010">
    <property type="entry name" value="Nicotinic acetylcholine receptor subunit epsilon"/>
    <property type="match status" value="1"/>
</dbReference>
<evidence type="ECO:0000256" key="5">
    <source>
        <dbReference type="ARBA" id="ARBA00022729"/>
    </source>
</evidence>
<evidence type="ECO:0000256" key="4">
    <source>
        <dbReference type="ARBA" id="ARBA00022692"/>
    </source>
</evidence>
<evidence type="ECO:0000256" key="3">
    <source>
        <dbReference type="ARBA" id="ARBA00022475"/>
    </source>
</evidence>
<evidence type="ECO:0000256" key="13">
    <source>
        <dbReference type="ARBA" id="ARBA00023257"/>
    </source>
</evidence>
<dbReference type="SUPFAM" id="SSF90112">
    <property type="entry name" value="Neurotransmitter-gated ion-channel transmembrane pore"/>
    <property type="match status" value="1"/>
</dbReference>
<dbReference type="Pfam" id="PF02931">
    <property type="entry name" value="Neur_chan_LBD"/>
    <property type="match status" value="1"/>
</dbReference>
<comment type="catalytic activity">
    <reaction evidence="18">
        <text>Na(+)(in) = Na(+)(out)</text>
        <dbReference type="Rhea" id="RHEA:34963"/>
        <dbReference type="ChEBI" id="CHEBI:29101"/>
    </reaction>
</comment>
<feature type="domain" description="Neurotransmitter-gated ion-channel transmembrane" evidence="23">
    <location>
        <begin position="244"/>
        <end position="483"/>
    </location>
</feature>
<keyword evidence="10" id="KW-1015">Disulfide bond</keyword>
<dbReference type="PRINTS" id="PR00252">
    <property type="entry name" value="NRIONCHANNEL"/>
</dbReference>
<name>A0A3Q0QRT0_AMPCI</name>
<keyword evidence="13" id="KW-0628">Postsynaptic cell membrane</keyword>
<feature type="transmembrane region" description="Helical" evidence="21">
    <location>
        <begin position="466"/>
        <end position="484"/>
    </location>
</feature>
<dbReference type="OMA" id="RKMINTR"/>
<evidence type="ECO:0000256" key="18">
    <source>
        <dbReference type="ARBA" id="ARBA00036239"/>
    </source>
</evidence>
<dbReference type="CDD" id="cd19029">
    <property type="entry name" value="LGIC_ECD_nAChR_G"/>
    <property type="match status" value="1"/>
</dbReference>
<keyword evidence="14" id="KW-1071">Ligand-gated ion channel</keyword>
<evidence type="ECO:0000256" key="16">
    <source>
        <dbReference type="ARBA" id="ARBA00034104"/>
    </source>
</evidence>
<evidence type="ECO:0000256" key="15">
    <source>
        <dbReference type="ARBA" id="ARBA00023303"/>
    </source>
</evidence>
<evidence type="ECO:0000256" key="14">
    <source>
        <dbReference type="ARBA" id="ARBA00023286"/>
    </source>
</evidence>
<dbReference type="InterPro" id="IPR036719">
    <property type="entry name" value="Neuro-gated_channel_TM_sf"/>
</dbReference>
<feature type="transmembrane region" description="Helical" evidence="21">
    <location>
        <begin position="238"/>
        <end position="260"/>
    </location>
</feature>
<keyword evidence="9 21" id="KW-0472">Membrane</keyword>
<dbReference type="InterPro" id="IPR038050">
    <property type="entry name" value="Neuro_actylchol_rec"/>
</dbReference>
<dbReference type="GO" id="GO:1905145">
    <property type="term" value="P:cellular response to acetylcholine"/>
    <property type="evidence" value="ECO:0007669"/>
    <property type="project" value="Ensembl"/>
</dbReference>
<keyword evidence="12" id="KW-0325">Glycoprotein</keyword>
<organism evidence="24 25">
    <name type="scientific">Amphilophus citrinellus</name>
    <name type="common">Midas cichlid</name>
    <name type="synonym">Cichlasoma citrinellum</name>
    <dbReference type="NCBI Taxonomy" id="61819"/>
    <lineage>
        <taxon>Eukaryota</taxon>
        <taxon>Metazoa</taxon>
        <taxon>Chordata</taxon>
        <taxon>Craniata</taxon>
        <taxon>Vertebrata</taxon>
        <taxon>Euteleostomi</taxon>
        <taxon>Actinopterygii</taxon>
        <taxon>Neopterygii</taxon>
        <taxon>Teleostei</taxon>
        <taxon>Neoteleostei</taxon>
        <taxon>Acanthomorphata</taxon>
        <taxon>Ovalentaria</taxon>
        <taxon>Cichlomorphae</taxon>
        <taxon>Cichliformes</taxon>
        <taxon>Cichlidae</taxon>
        <taxon>New World cichlids</taxon>
        <taxon>Cichlasomatinae</taxon>
        <taxon>Heroini</taxon>
        <taxon>Amphilophus</taxon>
    </lineage>
</organism>
<evidence type="ECO:0000256" key="20">
    <source>
        <dbReference type="ARBA" id="ARBA00039794"/>
    </source>
</evidence>
<reference evidence="24" key="2">
    <citation type="submission" date="2025-09" db="UniProtKB">
        <authorList>
            <consortium name="Ensembl"/>
        </authorList>
    </citation>
    <scope>IDENTIFICATION</scope>
</reference>
<dbReference type="SUPFAM" id="SSF63712">
    <property type="entry name" value="Nicotinic receptor ligand binding domain-like"/>
    <property type="match status" value="1"/>
</dbReference>
<dbReference type="Ensembl" id="ENSACIT00000000246.1">
    <property type="protein sequence ID" value="ENSACIP00000000230.1"/>
    <property type="gene ID" value="ENSACIG00000000174.1"/>
</dbReference>
<keyword evidence="2 21" id="KW-0813">Transport</keyword>
<evidence type="ECO:0000313" key="25">
    <source>
        <dbReference type="Proteomes" id="UP000261340"/>
    </source>
</evidence>
<evidence type="ECO:0000256" key="21">
    <source>
        <dbReference type="RuleBase" id="RU000687"/>
    </source>
</evidence>
<dbReference type="GO" id="GO:0015464">
    <property type="term" value="F:acetylcholine receptor activity"/>
    <property type="evidence" value="ECO:0007669"/>
    <property type="project" value="Ensembl"/>
</dbReference>
<dbReference type="GO" id="GO:0022848">
    <property type="term" value="F:acetylcholine-gated monoatomic cation-selective channel activity"/>
    <property type="evidence" value="ECO:0007669"/>
    <property type="project" value="InterPro"/>
</dbReference>
<evidence type="ECO:0000256" key="17">
    <source>
        <dbReference type="ARBA" id="ARBA00034430"/>
    </source>
</evidence>
<accession>A0A3Q0QRT0</accession>
<reference evidence="24" key="1">
    <citation type="submission" date="2025-08" db="UniProtKB">
        <authorList>
            <consortium name="Ensembl"/>
        </authorList>
    </citation>
    <scope>IDENTIFICATION</scope>
</reference>
<keyword evidence="11" id="KW-0675">Receptor</keyword>
<dbReference type="InterPro" id="IPR018000">
    <property type="entry name" value="Neurotransmitter_ion_chnl_CS"/>
</dbReference>
<dbReference type="InterPro" id="IPR006029">
    <property type="entry name" value="Neurotrans-gated_channel_TM"/>
</dbReference>
<comment type="catalytic activity">
    <reaction evidence="17">
        <text>K(+)(in) = K(+)(out)</text>
        <dbReference type="Rhea" id="RHEA:29463"/>
        <dbReference type="ChEBI" id="CHEBI:29103"/>
    </reaction>
</comment>
<evidence type="ECO:0000259" key="22">
    <source>
        <dbReference type="Pfam" id="PF02931"/>
    </source>
</evidence>
<evidence type="ECO:0000256" key="19">
    <source>
        <dbReference type="ARBA" id="ARBA00038451"/>
    </source>
</evidence>
<dbReference type="FunFam" id="1.20.58.390:FF:000048">
    <property type="entry name" value="Cholinergic receptor nicotinic epsilon subunit"/>
    <property type="match status" value="1"/>
</dbReference>
<keyword evidence="3" id="KW-1003">Cell membrane</keyword>
<dbReference type="FunFam" id="2.70.170.10:FF:000012">
    <property type="entry name" value="Nicotinic acetylcholine receptor subunit gamma"/>
    <property type="match status" value="1"/>
</dbReference>
<dbReference type="InterPro" id="IPR036734">
    <property type="entry name" value="Neur_chan_lig-bd_sf"/>
</dbReference>
<evidence type="ECO:0000256" key="12">
    <source>
        <dbReference type="ARBA" id="ARBA00023180"/>
    </source>
</evidence>
<dbReference type="Gene3D" id="2.70.170.10">
    <property type="entry name" value="Neurotransmitter-gated ion-channel ligand-binding domain"/>
    <property type="match status" value="1"/>
</dbReference>
<evidence type="ECO:0000256" key="6">
    <source>
        <dbReference type="ARBA" id="ARBA00022989"/>
    </source>
</evidence>
<evidence type="ECO:0000256" key="8">
    <source>
        <dbReference type="ARBA" id="ARBA00023065"/>
    </source>
</evidence>
<dbReference type="Proteomes" id="UP000261340">
    <property type="component" value="Unplaced"/>
</dbReference>
<feature type="domain" description="Neurotransmitter-gated ion-channel ligand-binding" evidence="22">
    <location>
        <begin position="21"/>
        <end position="237"/>
    </location>
</feature>
<evidence type="ECO:0000256" key="1">
    <source>
        <dbReference type="ARBA" id="ARBA00003328"/>
    </source>
</evidence>
<dbReference type="PRINTS" id="PR00254">
    <property type="entry name" value="NICOTINICR"/>
</dbReference>
<dbReference type="AlphaFoldDB" id="A0A3Q0QRT0"/>
<dbReference type="PROSITE" id="PS00236">
    <property type="entry name" value="NEUROTR_ION_CHANNEL"/>
    <property type="match status" value="1"/>
</dbReference>
<dbReference type="STRING" id="61819.ENSACIP00000000230"/>